<organism evidence="2 3">
    <name type="scientific">Kosmotoga pacifica</name>
    <dbReference type="NCBI Taxonomy" id="1330330"/>
    <lineage>
        <taxon>Bacteria</taxon>
        <taxon>Thermotogati</taxon>
        <taxon>Thermotogota</taxon>
        <taxon>Thermotogae</taxon>
        <taxon>Kosmotogales</taxon>
        <taxon>Kosmotogaceae</taxon>
        <taxon>Kosmotoga</taxon>
    </lineage>
</organism>
<dbReference type="Pfam" id="PF05368">
    <property type="entry name" value="NmrA"/>
    <property type="match status" value="1"/>
</dbReference>
<name>A0A0G2ZFU2_9BACT</name>
<evidence type="ECO:0000259" key="1">
    <source>
        <dbReference type="Pfam" id="PF05368"/>
    </source>
</evidence>
<dbReference type="RefSeq" id="WP_047754808.1">
    <property type="nucleotide sequence ID" value="NZ_CAJUHA010000017.1"/>
</dbReference>
<dbReference type="SUPFAM" id="SSF51735">
    <property type="entry name" value="NAD(P)-binding Rossmann-fold domains"/>
    <property type="match status" value="1"/>
</dbReference>
<feature type="domain" description="NmrA-like" evidence="1">
    <location>
        <begin position="7"/>
        <end position="289"/>
    </location>
</feature>
<evidence type="ECO:0000313" key="3">
    <source>
        <dbReference type="Proteomes" id="UP000035159"/>
    </source>
</evidence>
<dbReference type="InterPro" id="IPR051604">
    <property type="entry name" value="Ergot_Alk_Oxidoreductase"/>
</dbReference>
<reference evidence="2 3" key="1">
    <citation type="submission" date="2015-04" db="EMBL/GenBank/DDBJ databases">
        <title>Complete Genome Sequence of Kosmotoga pacifica SLHLJ1.</title>
        <authorList>
            <person name="Jiang L.J."/>
            <person name="Shao Z.Z."/>
            <person name="Jebbar M."/>
        </authorList>
    </citation>
    <scope>NUCLEOTIDE SEQUENCE [LARGE SCALE GENOMIC DNA]</scope>
    <source>
        <strain evidence="2 3">SLHLJ1</strain>
    </source>
</reference>
<dbReference type="PANTHER" id="PTHR43162">
    <property type="match status" value="1"/>
</dbReference>
<dbReference type="Proteomes" id="UP000035159">
    <property type="component" value="Chromosome"/>
</dbReference>
<dbReference type="EMBL" id="CP011232">
    <property type="protein sequence ID" value="AKI97673.1"/>
    <property type="molecule type" value="Genomic_DNA"/>
</dbReference>
<keyword evidence="3" id="KW-1185">Reference proteome</keyword>
<evidence type="ECO:0000313" key="2">
    <source>
        <dbReference type="EMBL" id="AKI97673.1"/>
    </source>
</evidence>
<dbReference type="InterPro" id="IPR008030">
    <property type="entry name" value="NmrA-like"/>
</dbReference>
<protein>
    <recommendedName>
        <fullName evidence="1">NmrA-like domain-containing protein</fullName>
    </recommendedName>
</protein>
<sequence>MRNNTGNKPILVLGGTGHYGRYIVRSLLEKGEPVRVLSRNAANARKILGDGPKIIEGDITSRESVVESLNGVKAVVISVSAFTPKLIRKLKLIERDSVLMVMEEAQKAGVSRLVYISVYDIREDLLRKLNIQFGSAQIKLEIEAALAKSEFNWTVLGAAPSMEIFFAMIRGDTMTVPGGGPPALPTVSPVDLGEIAAQTVLRYDLGGKRFRVTGPEALSFPEAAKRISDVTGKTIRFRKIPLLPLKIVSVLVWPFNPYLRYLLGFVKLMNNFPQDIAAQIPVDHQLLVETFDYTPTTLEMEARRRIELS</sequence>
<dbReference type="PANTHER" id="PTHR43162:SF1">
    <property type="entry name" value="PRESTALK A DIFFERENTIATION PROTEIN A"/>
    <property type="match status" value="1"/>
</dbReference>
<dbReference type="InterPro" id="IPR036291">
    <property type="entry name" value="NAD(P)-bd_dom_sf"/>
</dbReference>
<dbReference type="PATRIC" id="fig|1330330.3.peg.1505"/>
<gene>
    <name evidence="2" type="ORF">IX53_07435</name>
</gene>
<dbReference type="AlphaFoldDB" id="A0A0G2ZFU2"/>
<accession>A0A0G2ZFU2</accession>
<proteinExistence type="predicted"/>
<dbReference type="STRING" id="1330330.IX53_07435"/>
<dbReference type="KEGG" id="kpf:IX53_07435"/>
<dbReference type="Gene3D" id="3.40.50.720">
    <property type="entry name" value="NAD(P)-binding Rossmann-like Domain"/>
    <property type="match status" value="1"/>
</dbReference>
<dbReference type="OrthoDB" id="504564at2"/>